<evidence type="ECO:0008006" key="4">
    <source>
        <dbReference type="Google" id="ProtNLM"/>
    </source>
</evidence>
<gene>
    <name evidence="2" type="ORF">JCM19294_1217</name>
</gene>
<feature type="signal peptide" evidence="1">
    <location>
        <begin position="1"/>
        <end position="22"/>
    </location>
</feature>
<protein>
    <recommendedName>
        <fullName evidence="4">Curli production assembly/transport component CsgE</fullName>
    </recommendedName>
</protein>
<dbReference type="STRING" id="319236.BST91_03540"/>
<organism evidence="2 3">
    <name type="scientific">Nonlabens tegetincola</name>
    <dbReference type="NCBI Taxonomy" id="323273"/>
    <lineage>
        <taxon>Bacteria</taxon>
        <taxon>Pseudomonadati</taxon>
        <taxon>Bacteroidota</taxon>
        <taxon>Flavobacteriia</taxon>
        <taxon>Flavobacteriales</taxon>
        <taxon>Flavobacteriaceae</taxon>
        <taxon>Nonlabens</taxon>
    </lineage>
</organism>
<evidence type="ECO:0000256" key="1">
    <source>
        <dbReference type="SAM" id="SignalP"/>
    </source>
</evidence>
<feature type="chain" id="PRO_5001861834" description="Curli production assembly/transport component CsgE" evidence="1">
    <location>
        <begin position="23"/>
        <end position="227"/>
    </location>
</feature>
<evidence type="ECO:0000313" key="3">
    <source>
        <dbReference type="Proteomes" id="UP000029221"/>
    </source>
</evidence>
<accession>A0A090Q5A2</accession>
<keyword evidence="3" id="KW-1185">Reference proteome</keyword>
<dbReference type="EMBL" id="BBML01000003">
    <property type="protein sequence ID" value="GAK96908.1"/>
    <property type="molecule type" value="Genomic_DNA"/>
</dbReference>
<comment type="caution">
    <text evidence="2">The sequence shown here is derived from an EMBL/GenBank/DDBJ whole genome shotgun (WGS) entry which is preliminary data.</text>
</comment>
<dbReference type="InterPro" id="IPR053722">
    <property type="entry name" value="Curli_assembly_CsgC/AgfC"/>
</dbReference>
<sequence>MKRFKYLIAFICLIGAFTSAQESLYNRTIAAEIVLEQQAENIVIKALAVNKTQVDTGISYKFTVFTKDSLNNSSKNEQKGNGVVKAGIKALLGTTQVGINIPEEIKIMVLIYDQLDQLIGKKIETIAPYTTQLVTANQYRNDDEYLGFRGIVTNKTRTKPGKDFYIEFFRLYKKYNVNSDKIVVVRELFGQGRTSQIQIQVGFTKLEPLYSAHRKNTLNIWPHVCYN</sequence>
<proteinExistence type="predicted"/>
<dbReference type="AlphaFoldDB" id="A0A090Q5A2"/>
<reference evidence="2" key="1">
    <citation type="journal article" date="2014" name="Genome Announc.">
        <title>Draft Genome Sequences of Marine Flavobacterium Nonlabens Strains NR17, NR24, NR27, NR32, NR33, and Ara13.</title>
        <authorList>
            <person name="Nakanishi M."/>
            <person name="Meirelles P."/>
            <person name="Suzuki R."/>
            <person name="Takatani N."/>
            <person name="Mino S."/>
            <person name="Suda W."/>
            <person name="Oshima K."/>
            <person name="Hattori M."/>
            <person name="Ohkuma M."/>
            <person name="Hosokawa M."/>
            <person name="Miyashita K."/>
            <person name="Thompson F.L."/>
            <person name="Niwa A."/>
            <person name="Sawabe T."/>
            <person name="Sawabe T."/>
        </authorList>
    </citation>
    <scope>NUCLEOTIDE SEQUENCE [LARGE SCALE GENOMIC DNA]</scope>
    <source>
        <strain evidence="2">JCM 19294</strain>
    </source>
</reference>
<keyword evidence="1" id="KW-0732">Signal</keyword>
<evidence type="ECO:0000313" key="2">
    <source>
        <dbReference type="EMBL" id="GAK96908.1"/>
    </source>
</evidence>
<dbReference type="Gene3D" id="2.60.40.2420">
    <property type="match status" value="1"/>
</dbReference>
<dbReference type="Proteomes" id="UP000029221">
    <property type="component" value="Unassembled WGS sequence"/>
</dbReference>
<dbReference type="RefSeq" id="WP_042278442.1">
    <property type="nucleotide sequence ID" value="NZ_BBML01000003.1"/>
</dbReference>
<dbReference type="eggNOG" id="ENOG503003Y">
    <property type="taxonomic scope" value="Bacteria"/>
</dbReference>
<name>A0A090Q5A2_9FLAO</name>